<name>A0A9D2SCA9_9FIRM</name>
<dbReference type="PANTHER" id="PTHR35866:SF2">
    <property type="entry name" value="YKGJ FAMILY CYSTEINE CLUSTER PROTEIN"/>
    <property type="match status" value="1"/>
</dbReference>
<dbReference type="InterPro" id="IPR005358">
    <property type="entry name" value="Puta_zinc/iron-chelating_dom"/>
</dbReference>
<dbReference type="Proteomes" id="UP000886883">
    <property type="component" value="Unassembled WGS sequence"/>
</dbReference>
<dbReference type="Pfam" id="PF03692">
    <property type="entry name" value="CxxCxxCC"/>
    <property type="match status" value="1"/>
</dbReference>
<reference evidence="1" key="1">
    <citation type="journal article" date="2021" name="PeerJ">
        <title>Extensive microbial diversity within the chicken gut microbiome revealed by metagenomics and culture.</title>
        <authorList>
            <person name="Gilroy R."/>
            <person name="Ravi A."/>
            <person name="Getino M."/>
            <person name="Pursley I."/>
            <person name="Horton D.L."/>
            <person name="Alikhan N.F."/>
            <person name="Baker D."/>
            <person name="Gharbi K."/>
            <person name="Hall N."/>
            <person name="Watson M."/>
            <person name="Adriaenssens E.M."/>
            <person name="Foster-Nyarko E."/>
            <person name="Jarju S."/>
            <person name="Secka A."/>
            <person name="Antonio M."/>
            <person name="Oren A."/>
            <person name="Chaudhuri R.R."/>
            <person name="La Ragione R."/>
            <person name="Hildebrand F."/>
            <person name="Pallen M.J."/>
        </authorList>
    </citation>
    <scope>NUCLEOTIDE SEQUENCE</scope>
    <source>
        <strain evidence="1">USAMLcec3-2134</strain>
    </source>
</reference>
<proteinExistence type="predicted"/>
<reference evidence="1" key="2">
    <citation type="submission" date="2021-04" db="EMBL/GenBank/DDBJ databases">
        <authorList>
            <person name="Gilroy R."/>
        </authorList>
    </citation>
    <scope>NUCLEOTIDE SEQUENCE</scope>
    <source>
        <strain evidence="1">USAMLcec3-2134</strain>
    </source>
</reference>
<comment type="caution">
    <text evidence="1">The sequence shown here is derived from an EMBL/GenBank/DDBJ whole genome shotgun (WGS) entry which is preliminary data.</text>
</comment>
<organism evidence="1 2">
    <name type="scientific">Candidatus Eisenbergiella merdigallinarum</name>
    <dbReference type="NCBI Taxonomy" id="2838552"/>
    <lineage>
        <taxon>Bacteria</taxon>
        <taxon>Bacillati</taxon>
        <taxon>Bacillota</taxon>
        <taxon>Clostridia</taxon>
        <taxon>Lachnospirales</taxon>
        <taxon>Lachnospiraceae</taxon>
        <taxon>Eisenbergiella</taxon>
    </lineage>
</organism>
<evidence type="ECO:0000313" key="2">
    <source>
        <dbReference type="Proteomes" id="UP000886883"/>
    </source>
</evidence>
<dbReference type="PANTHER" id="PTHR35866">
    <property type="entry name" value="PUTATIVE-RELATED"/>
    <property type="match status" value="1"/>
</dbReference>
<accession>A0A9D2SCA9</accession>
<sequence>MNRNVSLEEISDGKLYGPNDLVKADCRDCQGCSDCCCGMGESIVLDPFDVYRLEKGLETTFEKLLESRLELHVVDGVILPNLKMEEGRDRCTFLNDQGRCGIHPYRPGICRLFPLGRFYEDHSFRYFLQTGECRNQSRSKIKVKKWIDTPDYKKNEAFVVRWHYFVKGLQELLCAQPDMEAAKRINLDVLETFFFRGWEEDADFYEQFEMRMAQAEKRLGM</sequence>
<evidence type="ECO:0000313" key="1">
    <source>
        <dbReference type="EMBL" id="HJB90755.1"/>
    </source>
</evidence>
<gene>
    <name evidence="1" type="ORF">H9763_04720</name>
</gene>
<protein>
    <submittedName>
        <fullName evidence="1">YkgJ family cysteine cluster protein</fullName>
    </submittedName>
</protein>
<dbReference type="EMBL" id="DWXE01000015">
    <property type="protein sequence ID" value="HJB90755.1"/>
    <property type="molecule type" value="Genomic_DNA"/>
</dbReference>
<dbReference type="AlphaFoldDB" id="A0A9D2SCA9"/>